<dbReference type="InterPro" id="IPR007160">
    <property type="entry name" value="DUF362"/>
</dbReference>
<evidence type="ECO:0000313" key="3">
    <source>
        <dbReference type="EMBL" id="TKJ39123.1"/>
    </source>
</evidence>
<sequence>MSEKKQRGNLERREFIKISTAASLGLATGSLWMPKTIRAATDDTSRVVVVFDEQASSGSQIDPEIARIMLDAGLKELTETATPQDAWLALFPELTASMSMGIKIACLNQTLPTHPEIAYPLAESLSSTPVGASNYPENQILIWDREDWELINSGYDLNTSSAGVRCFGTNNAASGGYGYPQTIYGAYQAFSGCFTGHSDRLINLCSLRNHTISGVTLSLKNHYGTISSPGNMHPYDCDPYIPALNLALRETYGEREKLIVCDGIFGIHTGGPTGPPQFIENKIILSQDAVALDYVCRDIISGYPCTTISQATHIETSAGATYNLGIADPADIEIININNPSSTGIQPGKNGAQPSEISLGKNYPEPFNAGTAIPITLGRPGEVRLEIYDVKGRRIDMLYQGTLSVGKHAINWNGTGTSGQPLASGRYFSRLHVDGKVHSRAITLVR</sequence>
<accession>A0A532UW10</accession>
<dbReference type="InterPro" id="IPR006311">
    <property type="entry name" value="TAT_signal"/>
</dbReference>
<dbReference type="InterPro" id="IPR025965">
    <property type="entry name" value="FlgD/Vpr_Ig-like"/>
</dbReference>
<evidence type="ECO:0000259" key="1">
    <source>
        <dbReference type="Pfam" id="PF04015"/>
    </source>
</evidence>
<proteinExistence type="predicted"/>
<feature type="domain" description="FlgD/Vpr Ig-like" evidence="2">
    <location>
        <begin position="382"/>
        <end position="427"/>
    </location>
</feature>
<comment type="caution">
    <text evidence="3">The sequence shown here is derived from an EMBL/GenBank/DDBJ whole genome shotgun (WGS) entry which is preliminary data.</text>
</comment>
<evidence type="ECO:0000313" key="4">
    <source>
        <dbReference type="Proteomes" id="UP000319619"/>
    </source>
</evidence>
<evidence type="ECO:0000259" key="2">
    <source>
        <dbReference type="Pfam" id="PF13860"/>
    </source>
</evidence>
<dbReference type="Pfam" id="PF13860">
    <property type="entry name" value="FlgD_ig"/>
    <property type="match status" value="1"/>
</dbReference>
<dbReference type="EMBL" id="NJBN01000008">
    <property type="protein sequence ID" value="TKJ39123.1"/>
    <property type="molecule type" value="Genomic_DNA"/>
</dbReference>
<protein>
    <recommendedName>
        <fullName evidence="5">DUF362 domain-containing protein</fullName>
    </recommendedName>
</protein>
<dbReference type="Gene3D" id="2.60.40.4070">
    <property type="match status" value="1"/>
</dbReference>
<evidence type="ECO:0008006" key="5">
    <source>
        <dbReference type="Google" id="ProtNLM"/>
    </source>
</evidence>
<reference evidence="3 4" key="1">
    <citation type="submission" date="2017-06" db="EMBL/GenBank/DDBJ databases">
        <title>Novel microbial phyla capable of carbon fixation and sulfur reduction in deep-sea sediments.</title>
        <authorList>
            <person name="Huang J."/>
            <person name="Baker B."/>
            <person name="Wang Y."/>
        </authorList>
    </citation>
    <scope>NUCLEOTIDE SEQUENCE [LARGE SCALE GENOMIC DNA]</scope>
    <source>
        <strain evidence="3">B3_LCP</strain>
    </source>
</reference>
<feature type="domain" description="DUF362" evidence="1">
    <location>
        <begin position="197"/>
        <end position="296"/>
    </location>
</feature>
<dbReference type="AlphaFoldDB" id="A0A532UW10"/>
<dbReference type="Pfam" id="PF04015">
    <property type="entry name" value="DUF362"/>
    <property type="match status" value="1"/>
</dbReference>
<dbReference type="Proteomes" id="UP000319619">
    <property type="component" value="Unassembled WGS sequence"/>
</dbReference>
<name>A0A532UW10_UNCL8</name>
<organism evidence="3 4">
    <name type="scientific">candidate division LCP-89 bacterium B3_LCP</name>
    <dbReference type="NCBI Taxonomy" id="2012998"/>
    <lineage>
        <taxon>Bacteria</taxon>
        <taxon>Pseudomonadati</taxon>
        <taxon>Bacteria division LCP-89</taxon>
    </lineage>
</organism>
<dbReference type="PROSITE" id="PS51318">
    <property type="entry name" value="TAT"/>
    <property type="match status" value="1"/>
</dbReference>
<gene>
    <name evidence="3" type="ORF">CEE37_11940</name>
</gene>